<feature type="region of interest" description="Disordered" evidence="1">
    <location>
        <begin position="536"/>
        <end position="567"/>
    </location>
</feature>
<evidence type="ECO:0008006" key="4">
    <source>
        <dbReference type="Google" id="ProtNLM"/>
    </source>
</evidence>
<name>A0ABR4B139_9LECA</name>
<accession>A0ABR4B139</accession>
<sequence length="587" mass="63540">MPRITRAALRTQELQEESEIASSTPLPPTPTKKRVPLGEISENIATEAQAAEVEEKMAPSKKGPGRGKKANAAKKGHKQKKVKDTEAEVEVLEYENESETSSAVGEACQDLLKDRSDSNQVAVDDQQPPSPPSAAVNTATQQLSPRPITSQFDPDIHKADDAILSDGKIKQEDSFIATNAYRSPAKRTIGEDTDAQSSNALKEDNPFGEHIKTRSPGKRISRIEDSVEALDALEEEIEKVGKLIPTTADNLQEPTKTKKLVKLQPKPTEKRIGGSMRIKNSPAALAREVTKKPFLSVRATAPRPSILPATNSLGTPRSRAQEKLSVTSNSPAPARESVKAGPPAATKKRVSSVHKAPFQPVKSSKPPTQSTFELPGEVISRKLKEQREERQKREEEEKSKQHVFKARPVRLSQAPEVKLNAAAKARLGLAKGEPVSASKPAAGAPKSKLVARPLPAVLNKRVSSLSIAKPTSSVQHAANSSAHITRKPSLNASTATRNTSTSGAPRAAPTAEDLAHQKVKGKEVFGRTKIEIMEREKARKEKEEAAKKARAEAAERGRVASREWAERQKLRKMEAQKANGKAKAVAA</sequence>
<reference evidence="2 3" key="1">
    <citation type="submission" date="2024-09" db="EMBL/GenBank/DDBJ databases">
        <title>Rethinking Asexuality: The Enigmatic Case of Functional Sexual Genes in Lepraria (Stereocaulaceae).</title>
        <authorList>
            <person name="Doellman M."/>
            <person name="Sun Y."/>
            <person name="Barcenas-Pena A."/>
            <person name="Lumbsch H.T."/>
            <person name="Grewe F."/>
        </authorList>
    </citation>
    <scope>NUCLEOTIDE SEQUENCE [LARGE SCALE GENOMIC DNA]</scope>
    <source>
        <strain evidence="2 3">Grewe 0041</strain>
    </source>
</reference>
<feature type="compositionally biased region" description="Acidic residues" evidence="1">
    <location>
        <begin position="87"/>
        <end position="98"/>
    </location>
</feature>
<feature type="compositionally biased region" description="Polar residues" evidence="1">
    <location>
        <begin position="468"/>
        <end position="483"/>
    </location>
</feature>
<feature type="compositionally biased region" description="Low complexity" evidence="1">
    <location>
        <begin position="489"/>
        <end position="502"/>
    </location>
</feature>
<feature type="compositionally biased region" description="Basic and acidic residues" evidence="1">
    <location>
        <begin position="379"/>
        <end position="400"/>
    </location>
</feature>
<feature type="region of interest" description="Disordered" evidence="1">
    <location>
        <begin position="1"/>
        <end position="37"/>
    </location>
</feature>
<dbReference type="Proteomes" id="UP001590951">
    <property type="component" value="Unassembled WGS sequence"/>
</dbReference>
<protein>
    <recommendedName>
        <fullName evidence="4">Carboxylesterase family protein</fullName>
    </recommendedName>
</protein>
<feature type="region of interest" description="Disordered" evidence="1">
    <location>
        <begin position="49"/>
        <end position="167"/>
    </location>
</feature>
<dbReference type="EMBL" id="JBHFEH010000033">
    <property type="protein sequence ID" value="KAL2051614.1"/>
    <property type="molecule type" value="Genomic_DNA"/>
</dbReference>
<feature type="compositionally biased region" description="Polar residues" evidence="1">
    <location>
        <begin position="135"/>
        <end position="152"/>
    </location>
</feature>
<feature type="compositionally biased region" description="Basic and acidic residues" evidence="1">
    <location>
        <begin position="201"/>
        <end position="212"/>
    </location>
</feature>
<comment type="caution">
    <text evidence="2">The sequence shown here is derived from an EMBL/GenBank/DDBJ whole genome shotgun (WGS) entry which is preliminary data.</text>
</comment>
<organism evidence="2 3">
    <name type="scientific">Lepraria finkii</name>
    <dbReference type="NCBI Taxonomy" id="1340010"/>
    <lineage>
        <taxon>Eukaryota</taxon>
        <taxon>Fungi</taxon>
        <taxon>Dikarya</taxon>
        <taxon>Ascomycota</taxon>
        <taxon>Pezizomycotina</taxon>
        <taxon>Lecanoromycetes</taxon>
        <taxon>OSLEUM clade</taxon>
        <taxon>Lecanoromycetidae</taxon>
        <taxon>Lecanorales</taxon>
        <taxon>Lecanorineae</taxon>
        <taxon>Stereocaulaceae</taxon>
        <taxon>Lepraria</taxon>
    </lineage>
</organism>
<proteinExistence type="predicted"/>
<feature type="region of interest" description="Disordered" evidence="1">
    <location>
        <begin position="248"/>
        <end position="409"/>
    </location>
</feature>
<feature type="compositionally biased region" description="Basic residues" evidence="1">
    <location>
        <begin position="63"/>
        <end position="81"/>
    </location>
</feature>
<evidence type="ECO:0000313" key="3">
    <source>
        <dbReference type="Proteomes" id="UP001590951"/>
    </source>
</evidence>
<evidence type="ECO:0000313" key="2">
    <source>
        <dbReference type="EMBL" id="KAL2051614.1"/>
    </source>
</evidence>
<feature type="region of interest" description="Disordered" evidence="1">
    <location>
        <begin position="468"/>
        <end position="520"/>
    </location>
</feature>
<feature type="compositionally biased region" description="Polar residues" evidence="1">
    <location>
        <begin position="361"/>
        <end position="372"/>
    </location>
</feature>
<feature type="region of interest" description="Disordered" evidence="1">
    <location>
        <begin position="186"/>
        <end position="219"/>
    </location>
</feature>
<keyword evidence="3" id="KW-1185">Reference proteome</keyword>
<evidence type="ECO:0000256" key="1">
    <source>
        <dbReference type="SAM" id="MobiDB-lite"/>
    </source>
</evidence>
<feature type="compositionally biased region" description="Basic and acidic residues" evidence="1">
    <location>
        <begin position="154"/>
        <end position="167"/>
    </location>
</feature>
<gene>
    <name evidence="2" type="ORF">ABVK25_008028</name>
</gene>